<feature type="non-terminal residue" evidence="3">
    <location>
        <position position="1"/>
    </location>
</feature>
<dbReference type="OrthoDB" id="56306at2759"/>
<dbReference type="Proteomes" id="UP000266841">
    <property type="component" value="Unassembled WGS sequence"/>
</dbReference>
<feature type="region of interest" description="Disordered" evidence="1">
    <location>
        <begin position="86"/>
        <end position="107"/>
    </location>
</feature>
<keyword evidence="4" id="KW-1185">Reference proteome</keyword>
<organism evidence="3 4">
    <name type="scientific">Thalassiosira oceanica</name>
    <name type="common">Marine diatom</name>
    <dbReference type="NCBI Taxonomy" id="159749"/>
    <lineage>
        <taxon>Eukaryota</taxon>
        <taxon>Sar</taxon>
        <taxon>Stramenopiles</taxon>
        <taxon>Ochrophyta</taxon>
        <taxon>Bacillariophyta</taxon>
        <taxon>Coscinodiscophyceae</taxon>
        <taxon>Thalassiosirophycidae</taxon>
        <taxon>Thalassiosirales</taxon>
        <taxon>Thalassiosiraceae</taxon>
        <taxon>Thalassiosira</taxon>
    </lineage>
</organism>
<evidence type="ECO:0000256" key="2">
    <source>
        <dbReference type="SAM" id="Phobius"/>
    </source>
</evidence>
<keyword evidence="2" id="KW-0812">Transmembrane</keyword>
<comment type="caution">
    <text evidence="3">The sequence shown here is derived from an EMBL/GenBank/DDBJ whole genome shotgun (WGS) entry which is preliminary data.</text>
</comment>
<keyword evidence="2" id="KW-0472">Membrane</keyword>
<proteinExistence type="predicted"/>
<evidence type="ECO:0000313" key="4">
    <source>
        <dbReference type="Proteomes" id="UP000266841"/>
    </source>
</evidence>
<reference evidence="3 4" key="1">
    <citation type="journal article" date="2012" name="Genome Biol.">
        <title>Genome and low-iron response of an oceanic diatom adapted to chronic iron limitation.</title>
        <authorList>
            <person name="Lommer M."/>
            <person name="Specht M."/>
            <person name="Roy A.S."/>
            <person name="Kraemer L."/>
            <person name="Andreson R."/>
            <person name="Gutowska M.A."/>
            <person name="Wolf J."/>
            <person name="Bergner S.V."/>
            <person name="Schilhabel M.B."/>
            <person name="Klostermeier U.C."/>
            <person name="Beiko R.G."/>
            <person name="Rosenstiel P."/>
            <person name="Hippler M."/>
            <person name="Laroche J."/>
        </authorList>
    </citation>
    <scope>NUCLEOTIDE SEQUENCE [LARGE SCALE GENOMIC DNA]</scope>
    <source>
        <strain evidence="3 4">CCMP1005</strain>
    </source>
</reference>
<feature type="compositionally biased region" description="Acidic residues" evidence="1">
    <location>
        <begin position="95"/>
        <end position="107"/>
    </location>
</feature>
<evidence type="ECO:0000256" key="1">
    <source>
        <dbReference type="SAM" id="MobiDB-lite"/>
    </source>
</evidence>
<accession>K0RCV4</accession>
<feature type="transmembrane region" description="Helical" evidence="2">
    <location>
        <begin position="31"/>
        <end position="49"/>
    </location>
</feature>
<keyword evidence="2" id="KW-1133">Transmembrane helix</keyword>
<dbReference type="AlphaFoldDB" id="K0RCV4"/>
<gene>
    <name evidence="3" type="ORF">THAOC_30977</name>
</gene>
<evidence type="ECO:0000313" key="3">
    <source>
        <dbReference type="EMBL" id="EJK50089.1"/>
    </source>
</evidence>
<dbReference type="EMBL" id="AGNL01044201">
    <property type="protein sequence ID" value="EJK50089.1"/>
    <property type="molecule type" value="Genomic_DNA"/>
</dbReference>
<dbReference type="eggNOG" id="ENOG502QZHM">
    <property type="taxonomic scope" value="Eukaryota"/>
</dbReference>
<sequence length="281" mass="31607">MVTRRRVSIDVGDVDAIHAAAERPRHVLRDVAIVAAILGAACLLINRAATATESSRPLVFHDCIPIEVLNITCEGEHHRSFFDIHRESFGGGSEGEQDEDDEDDGEDQPIRREAVAASSPYEEPHKQEEPDKPLKVGDFVELFGVHSTFAIPALVDDVFDGGESFALIYGTNNKRVPKVGKEFVHPYKTYQEGTEANCNIGNMRSMVTTPCKIASSVVNDSSNFVVYEVVYRNERREMTKIFMPFTRVQRYHFTDCSPQPFISAEERLLSEKRFNIDGRQQ</sequence>
<protein>
    <submittedName>
        <fullName evidence="3">Uncharacterized protein</fullName>
    </submittedName>
</protein>
<name>K0RCV4_THAOC</name>